<proteinExistence type="predicted"/>
<name>Q6IJL6_DROME</name>
<organism evidence="1">
    <name type="scientific">Drosophila melanogaster</name>
    <name type="common">Fruit fly</name>
    <dbReference type="NCBI Taxonomy" id="7227"/>
    <lineage>
        <taxon>Eukaryota</taxon>
        <taxon>Metazoa</taxon>
        <taxon>Ecdysozoa</taxon>
        <taxon>Arthropoda</taxon>
        <taxon>Hexapoda</taxon>
        <taxon>Insecta</taxon>
        <taxon>Pterygota</taxon>
        <taxon>Neoptera</taxon>
        <taxon>Endopterygota</taxon>
        <taxon>Diptera</taxon>
        <taxon>Brachycera</taxon>
        <taxon>Muscomorpha</taxon>
        <taxon>Ephydroidea</taxon>
        <taxon>Drosophilidae</taxon>
        <taxon>Drosophila</taxon>
        <taxon>Sophophora</taxon>
    </lineage>
</organism>
<evidence type="ECO:0000313" key="1">
    <source>
        <dbReference type="EMBL" id="DAA04205.1"/>
    </source>
</evidence>
<gene>
    <name evidence="1" type="ORF">HDC14635</name>
</gene>
<reference evidence="1" key="1">
    <citation type="journal article" date="2003" name="Genome Biol.">
        <title>An integrated gene annotation and transcriptional profiling approach towards the full gene content of the Drosophila genome.</title>
        <authorList>
            <person name="Hild M."/>
            <person name="Beckmann B."/>
            <person name="Haas S.A."/>
            <person name="Koch B."/>
            <person name="Solovyev V."/>
            <person name="Busold C."/>
            <person name="Fellenberg K."/>
            <person name="Boutros M."/>
            <person name="Vingron M."/>
            <person name="Sauer F."/>
            <person name="Hoheisel J.D."/>
            <person name="Paro R."/>
        </authorList>
    </citation>
    <scope>NUCLEOTIDE SEQUENCE</scope>
</reference>
<dbReference type="AlphaFoldDB" id="Q6IJL6"/>
<sequence>MRGRLHVPLPLDSVMVPAPYPHPREVGGAWKAQGPTVLFAFQDHPHNCTGIEQRSRDICALVAKCVCFARKCHIETAFGIPHSVFAGLY</sequence>
<protein>
    <submittedName>
        <fullName evidence="1">HDC14635</fullName>
    </submittedName>
</protein>
<accession>Q6IJL6</accession>
<dbReference type="EMBL" id="BK002700">
    <property type="protein sequence ID" value="DAA04205.1"/>
    <property type="molecule type" value="Genomic_DNA"/>
</dbReference>